<dbReference type="SUPFAM" id="SSF50998">
    <property type="entry name" value="Quinoprotein alcohol dehydrogenase-like"/>
    <property type="match status" value="1"/>
</dbReference>
<feature type="domain" description="Secretion system C-terminal sorting" evidence="2">
    <location>
        <begin position="476"/>
        <end position="540"/>
    </location>
</feature>
<comment type="caution">
    <text evidence="3">The sequence shown here is derived from an EMBL/GenBank/DDBJ whole genome shotgun (WGS) entry which is preliminary data.</text>
</comment>
<evidence type="ECO:0000313" key="4">
    <source>
        <dbReference type="Proteomes" id="UP001139369"/>
    </source>
</evidence>
<dbReference type="Proteomes" id="UP001139369">
    <property type="component" value="Unassembled WGS sequence"/>
</dbReference>
<evidence type="ECO:0000259" key="2">
    <source>
        <dbReference type="Pfam" id="PF18962"/>
    </source>
</evidence>
<dbReference type="InterPro" id="IPR010262">
    <property type="entry name" value="Arylsulfotransferase_bact"/>
</dbReference>
<dbReference type="Pfam" id="PF18962">
    <property type="entry name" value="Por_Secre_tail"/>
    <property type="match status" value="1"/>
</dbReference>
<dbReference type="GO" id="GO:0004062">
    <property type="term" value="F:aryl sulfotransferase activity"/>
    <property type="evidence" value="ECO:0007669"/>
    <property type="project" value="InterPro"/>
</dbReference>
<accession>A0A9X2AIV4</accession>
<evidence type="ECO:0000256" key="1">
    <source>
        <dbReference type="ARBA" id="ARBA00022729"/>
    </source>
</evidence>
<dbReference type="NCBIfam" id="TIGR04183">
    <property type="entry name" value="Por_Secre_tail"/>
    <property type="match status" value="1"/>
</dbReference>
<dbReference type="Pfam" id="PF05935">
    <property type="entry name" value="Arylsulfotrans"/>
    <property type="match status" value="1"/>
</dbReference>
<dbReference type="PANTHER" id="PTHR35340:SF5">
    <property type="entry name" value="ASST-DOMAIN-CONTAINING PROTEIN"/>
    <property type="match status" value="1"/>
</dbReference>
<dbReference type="PANTHER" id="PTHR35340">
    <property type="entry name" value="PQQ ENZYME REPEAT PROTEIN-RELATED"/>
    <property type="match status" value="1"/>
</dbReference>
<reference evidence="3" key="1">
    <citation type="submission" date="2022-02" db="EMBL/GenBank/DDBJ databases">
        <title>Polaribacter sp. MSW13, isolated from seawater.</title>
        <authorList>
            <person name="Kristyanto S."/>
            <person name="Jung J."/>
            <person name="Jeon C.O."/>
        </authorList>
    </citation>
    <scope>NUCLEOTIDE SEQUENCE</scope>
    <source>
        <strain evidence="3">MSW13</strain>
    </source>
</reference>
<dbReference type="InterPro" id="IPR011047">
    <property type="entry name" value="Quinoprotein_ADH-like_sf"/>
</dbReference>
<dbReference type="EMBL" id="JAKQYM010000002">
    <property type="protein sequence ID" value="MCI2228462.1"/>
    <property type="molecule type" value="Genomic_DNA"/>
</dbReference>
<dbReference type="InterPro" id="IPR026444">
    <property type="entry name" value="Secre_tail"/>
</dbReference>
<dbReference type="AlphaFoldDB" id="A0A9X2AIV4"/>
<keyword evidence="4" id="KW-1185">Reference proteome</keyword>
<sequence>MIKKLLILFLFAYQISVSQNTVGNVSITENAYDGYTLFTIHKITYLINNCGQVINEWTSNYLPGNAVYLLPNGNLLRAGREHGSSNITFGGNGGKIELFNWDGDVIWSYSYNTNNYRQHHDVYPMPNGNILILAATLVSEEDAISLGRNPSLLTEGKLYNERILEVEPIGTNDVNIIWEWNAIDHVIQDFDNTKNNFGVVADTPEKLDINFLNGETPEANWLHVNSIQYNHKLNQIVISSRNLSEIWVIDHSTTTLEAASSTGGLYGKGGDLLYRWGNPQSYRQGTEADRKLFGQHTPYFIEEGLEDEGKILLFNNGNGRSPSFSEVFIIDPPKTNEVYDYTENSSFGPETPSYVYSDLSETPSPFYSPIVSSAQRLPNGNLLICEGVKGYFFEIDSDNNKVWEYYTPINQIDGTISNQFDPSPNGMSFRALKYSKNYMAFNGRDLTPSSPIENNYNLNPCNALSIDKEDVDFVNIYPNPVKDFININIPDNKDYKVEVFNLLGKKIMEVNNQNKIDFSQQTGGVYFLKVKSENKIKVIKILKN</sequence>
<dbReference type="InterPro" id="IPR053143">
    <property type="entry name" value="Arylsulfate_ST"/>
</dbReference>
<organism evidence="3 4">
    <name type="scientific">Polaribacter marinus</name>
    <dbReference type="NCBI Taxonomy" id="2916838"/>
    <lineage>
        <taxon>Bacteria</taxon>
        <taxon>Pseudomonadati</taxon>
        <taxon>Bacteroidota</taxon>
        <taxon>Flavobacteriia</taxon>
        <taxon>Flavobacteriales</taxon>
        <taxon>Flavobacteriaceae</taxon>
    </lineage>
</organism>
<keyword evidence="1" id="KW-0732">Signal</keyword>
<gene>
    <name evidence="3" type="ORF">MC378_04735</name>
</gene>
<name>A0A9X2AIV4_9FLAO</name>
<proteinExistence type="predicted"/>
<dbReference type="RefSeq" id="WP_242177573.1">
    <property type="nucleotide sequence ID" value="NZ_JAKQYM010000002.1"/>
</dbReference>
<protein>
    <submittedName>
        <fullName evidence="3">Aryl-sulfate sulfotransferase</fullName>
    </submittedName>
</protein>
<evidence type="ECO:0000313" key="3">
    <source>
        <dbReference type="EMBL" id="MCI2228462.1"/>
    </source>
</evidence>